<reference evidence="2 3" key="1">
    <citation type="journal article" date="2010" name="Stand. Genomic Sci.">
        <title>Complete genome sequence of Cellulophaga algicola type strain (IC166).</title>
        <authorList>
            <person name="Abt B."/>
            <person name="Lu M."/>
            <person name="Misra M."/>
            <person name="Han C."/>
            <person name="Nolan M."/>
            <person name="Lucas S."/>
            <person name="Hammon N."/>
            <person name="Deshpande S."/>
            <person name="Cheng J.F."/>
            <person name="Tapia R."/>
            <person name="Goodwin L."/>
            <person name="Pitluck S."/>
            <person name="Liolios K."/>
            <person name="Pagani I."/>
            <person name="Ivanova N."/>
            <person name="Mavromatis K."/>
            <person name="Ovchinikova G."/>
            <person name="Pati A."/>
            <person name="Chen A."/>
            <person name="Palaniappan K."/>
            <person name="Land M."/>
            <person name="Hauser L."/>
            <person name="Chang Y.J."/>
            <person name="Jeffries C.D."/>
            <person name="Detter J.C."/>
            <person name="Brambilla E."/>
            <person name="Rohde M."/>
            <person name="Tindall B.J."/>
            <person name="Goker M."/>
            <person name="Woyke T."/>
            <person name="Bristow J."/>
            <person name="Eisen J.A."/>
            <person name="Markowitz V."/>
            <person name="Hugenholtz P."/>
            <person name="Kyrpides N.C."/>
            <person name="Klenk H.P."/>
            <person name="Lapidus A."/>
        </authorList>
    </citation>
    <scope>NUCLEOTIDE SEQUENCE [LARGE SCALE GENOMIC DNA]</scope>
    <source>
        <strain evidence="3">DSM 14237 / IC166 / ACAM 630</strain>
    </source>
</reference>
<dbReference type="Proteomes" id="UP000008634">
    <property type="component" value="Chromosome"/>
</dbReference>
<keyword evidence="1" id="KW-0812">Transmembrane</keyword>
<accession>E6X4J1</accession>
<gene>
    <name evidence="2" type="ordered locus">Celal_0966</name>
</gene>
<feature type="transmembrane region" description="Helical" evidence="1">
    <location>
        <begin position="89"/>
        <end position="107"/>
    </location>
</feature>
<feature type="transmembrane region" description="Helical" evidence="1">
    <location>
        <begin position="127"/>
        <end position="150"/>
    </location>
</feature>
<dbReference type="Gene3D" id="1.20.210.10">
    <property type="entry name" value="Cytochrome c oxidase-like, subunit I domain"/>
    <property type="match status" value="1"/>
</dbReference>
<dbReference type="KEGG" id="cao:Celal_0966"/>
<dbReference type="HOGENOM" id="CLU_1851531_0_0_10"/>
<keyword evidence="3" id="KW-1185">Reference proteome</keyword>
<dbReference type="STRING" id="688270.Celal_0966"/>
<dbReference type="EMBL" id="CP002453">
    <property type="protein sequence ID" value="ADV48291.1"/>
    <property type="molecule type" value="Genomic_DNA"/>
</dbReference>
<keyword evidence="1" id="KW-1133">Transmembrane helix</keyword>
<evidence type="ECO:0000256" key="1">
    <source>
        <dbReference type="SAM" id="Phobius"/>
    </source>
</evidence>
<keyword evidence="1" id="KW-0472">Membrane</keyword>
<evidence type="ECO:0000313" key="2">
    <source>
        <dbReference type="EMBL" id="ADV48291.1"/>
    </source>
</evidence>
<name>E6X4J1_CELAD</name>
<protein>
    <submittedName>
        <fullName evidence="2">Uncharacterized protein</fullName>
    </submittedName>
</protein>
<sequence>MKIKNIYSLKEKPHIILWFFAALCFVIYSLSYFFNYDSTIDINYYDTYYVISKSSLLQAFGYWFFVCGIGYFLLKYYNKRMFSWLSRGHLLMSLLAFTLLLLEYSTVNFLSPSKRFYEITVYPDTLNYLGILLFIIAQITYFIHILLSVFRK</sequence>
<dbReference type="InterPro" id="IPR036927">
    <property type="entry name" value="Cyt_c_oxase-like_su1_sf"/>
</dbReference>
<dbReference type="AlphaFoldDB" id="E6X4J1"/>
<evidence type="ECO:0000313" key="3">
    <source>
        <dbReference type="Proteomes" id="UP000008634"/>
    </source>
</evidence>
<feature type="transmembrane region" description="Helical" evidence="1">
    <location>
        <begin position="15"/>
        <end position="36"/>
    </location>
</feature>
<organism evidence="2 3">
    <name type="scientific">Cellulophaga algicola (strain DSM 14237 / IC166 / ACAM 630)</name>
    <dbReference type="NCBI Taxonomy" id="688270"/>
    <lineage>
        <taxon>Bacteria</taxon>
        <taxon>Pseudomonadati</taxon>
        <taxon>Bacteroidota</taxon>
        <taxon>Flavobacteriia</taxon>
        <taxon>Flavobacteriales</taxon>
        <taxon>Flavobacteriaceae</taxon>
        <taxon>Cellulophaga</taxon>
    </lineage>
</organism>
<proteinExistence type="predicted"/>
<feature type="transmembrane region" description="Helical" evidence="1">
    <location>
        <begin position="56"/>
        <end position="77"/>
    </location>
</feature>